<gene>
    <name evidence="1" type="ORF">METZ01_LOCUS168808</name>
</gene>
<name>A0A382BQL4_9ZZZZ</name>
<reference evidence="1" key="1">
    <citation type="submission" date="2018-05" db="EMBL/GenBank/DDBJ databases">
        <authorList>
            <person name="Lanie J.A."/>
            <person name="Ng W.-L."/>
            <person name="Kazmierczak K.M."/>
            <person name="Andrzejewski T.M."/>
            <person name="Davidsen T.M."/>
            <person name="Wayne K.J."/>
            <person name="Tettelin H."/>
            <person name="Glass J.I."/>
            <person name="Rusch D."/>
            <person name="Podicherti R."/>
            <person name="Tsui H.-C.T."/>
            <person name="Winkler M.E."/>
        </authorList>
    </citation>
    <scope>NUCLEOTIDE SEQUENCE</scope>
</reference>
<protein>
    <submittedName>
        <fullName evidence="1">Uncharacterized protein</fullName>
    </submittedName>
</protein>
<accession>A0A382BQL4</accession>
<evidence type="ECO:0000313" key="1">
    <source>
        <dbReference type="EMBL" id="SVB15954.1"/>
    </source>
</evidence>
<organism evidence="1">
    <name type="scientific">marine metagenome</name>
    <dbReference type="NCBI Taxonomy" id="408172"/>
    <lineage>
        <taxon>unclassified sequences</taxon>
        <taxon>metagenomes</taxon>
        <taxon>ecological metagenomes</taxon>
    </lineage>
</organism>
<proteinExistence type="predicted"/>
<sequence>NGSWYQISIHWHQSIKKCWKIFYYIS</sequence>
<feature type="non-terminal residue" evidence="1">
    <location>
        <position position="26"/>
    </location>
</feature>
<feature type="non-terminal residue" evidence="1">
    <location>
        <position position="1"/>
    </location>
</feature>
<dbReference type="EMBL" id="UINC01030867">
    <property type="protein sequence ID" value="SVB15954.1"/>
    <property type="molecule type" value="Genomic_DNA"/>
</dbReference>
<dbReference type="AlphaFoldDB" id="A0A382BQL4"/>